<dbReference type="InterPro" id="IPR001021">
    <property type="entry name" value="Ribosomal_bL25_long"/>
</dbReference>
<dbReference type="InterPro" id="IPR037121">
    <property type="entry name" value="Ribosomal_bL25_C"/>
</dbReference>
<keyword evidence="1 5" id="KW-0699">rRNA-binding</keyword>
<dbReference type="InterPro" id="IPR020056">
    <property type="entry name" value="Rbsml_bL25/Gln-tRNA_synth_N"/>
</dbReference>
<comment type="subunit">
    <text evidence="5">Part of the 50S ribosomal subunit; part of the 5S rRNA/L5/L18/L25 subcomplex. Contacts the 5S rRNA. Binds to the 5S rRNA independently of L5 and L18.</text>
</comment>
<dbReference type="NCBIfam" id="TIGR00731">
    <property type="entry name" value="bL25_bact_ctc"/>
    <property type="match status" value="1"/>
</dbReference>
<gene>
    <name evidence="5" type="primary">rplY</name>
    <name evidence="5" type="synonym">ctc</name>
    <name evidence="8" type="ORF">E1I69_16510</name>
</gene>
<evidence type="ECO:0000256" key="4">
    <source>
        <dbReference type="ARBA" id="ARBA00023274"/>
    </source>
</evidence>
<comment type="caution">
    <text evidence="8">The sequence shown here is derived from an EMBL/GenBank/DDBJ whole genome shotgun (WGS) entry which is preliminary data.</text>
</comment>
<dbReference type="GO" id="GO:0006412">
    <property type="term" value="P:translation"/>
    <property type="evidence" value="ECO:0007669"/>
    <property type="project" value="UniProtKB-UniRule"/>
</dbReference>
<organism evidence="8 9">
    <name type="scientific">Bacillus timonensis</name>
    <dbReference type="NCBI Taxonomy" id="1033734"/>
    <lineage>
        <taxon>Bacteria</taxon>
        <taxon>Bacillati</taxon>
        <taxon>Bacillota</taxon>
        <taxon>Bacilli</taxon>
        <taxon>Bacillales</taxon>
        <taxon>Bacillaceae</taxon>
        <taxon>Bacillus</taxon>
    </lineage>
</organism>
<feature type="domain" description="Large ribosomal subunit protein bL25 beta" evidence="7">
    <location>
        <begin position="98"/>
        <end position="179"/>
    </location>
</feature>
<feature type="domain" description="Large ribosomal subunit protein bL25 L25" evidence="6">
    <location>
        <begin position="4"/>
        <end position="90"/>
    </location>
</feature>
<evidence type="ECO:0000256" key="2">
    <source>
        <dbReference type="ARBA" id="ARBA00022884"/>
    </source>
</evidence>
<evidence type="ECO:0000259" key="7">
    <source>
        <dbReference type="Pfam" id="PF14693"/>
    </source>
</evidence>
<dbReference type="EMBL" id="SLUB01000035">
    <property type="protein sequence ID" value="THE11010.1"/>
    <property type="molecule type" value="Genomic_DNA"/>
</dbReference>
<dbReference type="PANTHER" id="PTHR33284">
    <property type="entry name" value="RIBOSOMAL PROTEIN L25/GLN-TRNA SYNTHETASE, ANTI-CODON-BINDING DOMAIN-CONTAINING PROTEIN"/>
    <property type="match status" value="1"/>
</dbReference>
<dbReference type="GO" id="GO:0008097">
    <property type="term" value="F:5S rRNA binding"/>
    <property type="evidence" value="ECO:0007669"/>
    <property type="project" value="InterPro"/>
</dbReference>
<accession>A0A4S3PN81</accession>
<dbReference type="GO" id="GO:0003735">
    <property type="term" value="F:structural constituent of ribosome"/>
    <property type="evidence" value="ECO:0007669"/>
    <property type="project" value="InterPro"/>
</dbReference>
<evidence type="ECO:0000256" key="1">
    <source>
        <dbReference type="ARBA" id="ARBA00022730"/>
    </source>
</evidence>
<dbReference type="Pfam" id="PF01386">
    <property type="entry name" value="Ribosomal_L25p"/>
    <property type="match status" value="1"/>
</dbReference>
<dbReference type="HAMAP" id="MF_01334">
    <property type="entry name" value="Ribosomal_bL25_CTC"/>
    <property type="match status" value="1"/>
</dbReference>
<protein>
    <recommendedName>
        <fullName evidence="5">Large ribosomal subunit protein bL25</fullName>
    </recommendedName>
    <alternativeName>
        <fullName evidence="5">General stress protein CTC</fullName>
    </alternativeName>
</protein>
<dbReference type="InterPro" id="IPR011035">
    <property type="entry name" value="Ribosomal_bL25/Gln-tRNA_synth"/>
</dbReference>
<sequence length="199" mass="22070">MNTLVAEKRNSTKKSILKKLRSDGKIPAVVYGSDIQTESIAVNNVDLRRVIKGVGRNGIFSLHVDGKSKNVILRDYQHNPVTKDVLHVDFLHVDEDTEIDTKVSVILKGTSIGEKSGGVAKQFLYELDITAKANDLPDFIEIDITGFEIGHSVRVADIKKEYSNCTIKHEDDETIVTIDYIKAQTNEEDETGEVEVSGV</sequence>
<dbReference type="GO" id="GO:0022625">
    <property type="term" value="C:cytosolic large ribosomal subunit"/>
    <property type="evidence" value="ECO:0007669"/>
    <property type="project" value="TreeGrafter"/>
</dbReference>
<comment type="function">
    <text evidence="5">This is one of the proteins that binds to the 5S RNA in the ribosome where it forms part of the central protuberance.</text>
</comment>
<dbReference type="InterPro" id="IPR020930">
    <property type="entry name" value="Ribosomal_uL5_bac-type"/>
</dbReference>
<dbReference type="SUPFAM" id="SSF50715">
    <property type="entry name" value="Ribosomal protein L25-like"/>
    <property type="match status" value="1"/>
</dbReference>
<dbReference type="AlphaFoldDB" id="A0A4S3PN81"/>
<dbReference type="InterPro" id="IPR020057">
    <property type="entry name" value="Ribosomal_bL25_b-dom"/>
</dbReference>
<dbReference type="PANTHER" id="PTHR33284:SF1">
    <property type="entry name" value="RIBOSOMAL PROTEIN L25_GLN-TRNA SYNTHETASE, ANTI-CODON-BINDING DOMAIN-CONTAINING PROTEIN"/>
    <property type="match status" value="1"/>
</dbReference>
<keyword evidence="2 5" id="KW-0694">RNA-binding</keyword>
<dbReference type="RefSeq" id="WP_136380670.1">
    <property type="nucleotide sequence ID" value="NZ_SLUB01000035.1"/>
</dbReference>
<keyword evidence="9" id="KW-1185">Reference proteome</keyword>
<keyword evidence="4 5" id="KW-0687">Ribonucleoprotein</keyword>
<reference evidence="8 9" key="1">
    <citation type="journal article" date="2019" name="Indoor Air">
        <title>Impacts of indoor surface finishes on bacterial viability.</title>
        <authorList>
            <person name="Hu J."/>
            <person name="Maamar S.B."/>
            <person name="Glawe A.J."/>
            <person name="Gottel N."/>
            <person name="Gilbert J.A."/>
            <person name="Hartmann E.M."/>
        </authorList>
    </citation>
    <scope>NUCLEOTIDE SEQUENCE [LARGE SCALE GENOMIC DNA]</scope>
    <source>
        <strain evidence="8 9">AF060A6</strain>
    </source>
</reference>
<dbReference type="InterPro" id="IPR029751">
    <property type="entry name" value="Ribosomal_L25_dom"/>
</dbReference>
<dbReference type="Proteomes" id="UP000306477">
    <property type="component" value="Unassembled WGS sequence"/>
</dbReference>
<keyword evidence="3 5" id="KW-0689">Ribosomal protein</keyword>
<evidence type="ECO:0000259" key="6">
    <source>
        <dbReference type="Pfam" id="PF01386"/>
    </source>
</evidence>
<comment type="similarity">
    <text evidence="5">Belongs to the bacterial ribosomal protein bL25 family. CTC subfamily.</text>
</comment>
<dbReference type="OrthoDB" id="9790002at2"/>
<evidence type="ECO:0000313" key="9">
    <source>
        <dbReference type="Proteomes" id="UP000306477"/>
    </source>
</evidence>
<evidence type="ECO:0000313" key="8">
    <source>
        <dbReference type="EMBL" id="THE11010.1"/>
    </source>
</evidence>
<proteinExistence type="inferred from homology"/>
<dbReference type="Pfam" id="PF14693">
    <property type="entry name" value="Ribosomal_TL5_C"/>
    <property type="match status" value="1"/>
</dbReference>
<evidence type="ECO:0000256" key="3">
    <source>
        <dbReference type="ARBA" id="ARBA00022980"/>
    </source>
</evidence>
<dbReference type="STRING" id="1033734.GCA_000285535_04595"/>
<dbReference type="Gene3D" id="2.170.120.20">
    <property type="entry name" value="Ribosomal protein L25, beta domain"/>
    <property type="match status" value="1"/>
</dbReference>
<name>A0A4S3PN81_9BACI</name>
<evidence type="ECO:0000256" key="5">
    <source>
        <dbReference type="HAMAP-Rule" id="MF_01334"/>
    </source>
</evidence>
<dbReference type="Gene3D" id="2.40.240.10">
    <property type="entry name" value="Ribosomal Protein L25, Chain P"/>
    <property type="match status" value="1"/>
</dbReference>
<dbReference type="CDD" id="cd00495">
    <property type="entry name" value="Ribosomal_L25_TL5_CTC"/>
    <property type="match status" value="1"/>
</dbReference>